<organism evidence="8 9">
    <name type="scientific">Didymella heteroderae</name>
    <dbReference type="NCBI Taxonomy" id="1769908"/>
    <lineage>
        <taxon>Eukaryota</taxon>
        <taxon>Fungi</taxon>
        <taxon>Dikarya</taxon>
        <taxon>Ascomycota</taxon>
        <taxon>Pezizomycotina</taxon>
        <taxon>Dothideomycetes</taxon>
        <taxon>Pleosporomycetidae</taxon>
        <taxon>Pleosporales</taxon>
        <taxon>Pleosporineae</taxon>
        <taxon>Didymellaceae</taxon>
        <taxon>Didymella</taxon>
    </lineage>
</organism>
<dbReference type="GO" id="GO:0004497">
    <property type="term" value="F:monooxygenase activity"/>
    <property type="evidence" value="ECO:0007669"/>
    <property type="project" value="UniProtKB-KW"/>
</dbReference>
<accession>A0A9P4WT21</accession>
<evidence type="ECO:0000259" key="7">
    <source>
        <dbReference type="Pfam" id="PF01494"/>
    </source>
</evidence>
<keyword evidence="9" id="KW-1185">Reference proteome</keyword>
<keyword evidence="4" id="KW-0560">Oxidoreductase</keyword>
<name>A0A9P4WT21_9PLEO</name>
<evidence type="ECO:0000256" key="1">
    <source>
        <dbReference type="ARBA" id="ARBA00007992"/>
    </source>
</evidence>
<evidence type="ECO:0000256" key="2">
    <source>
        <dbReference type="ARBA" id="ARBA00022630"/>
    </source>
</evidence>
<feature type="domain" description="FAD-binding" evidence="7">
    <location>
        <begin position="65"/>
        <end position="405"/>
    </location>
</feature>
<evidence type="ECO:0000256" key="4">
    <source>
        <dbReference type="ARBA" id="ARBA00023002"/>
    </source>
</evidence>
<dbReference type="Pfam" id="PF01494">
    <property type="entry name" value="FAD_binding_3"/>
    <property type="match status" value="1"/>
</dbReference>
<dbReference type="OrthoDB" id="16820at2759"/>
<keyword evidence="2" id="KW-0285">Flavoprotein</keyword>
<comment type="caution">
    <text evidence="8">The sequence shown here is derived from an EMBL/GenBank/DDBJ whole genome shotgun (WGS) entry which is preliminary data.</text>
</comment>
<protein>
    <recommendedName>
        <fullName evidence="10">FAD-binding domain-containing protein</fullName>
    </recommendedName>
</protein>
<dbReference type="EMBL" id="SWKV01000023">
    <property type="protein sequence ID" value="KAF3040883.1"/>
    <property type="molecule type" value="Genomic_DNA"/>
</dbReference>
<evidence type="ECO:0000313" key="8">
    <source>
        <dbReference type="EMBL" id="KAF3040883.1"/>
    </source>
</evidence>
<dbReference type="SUPFAM" id="SSF51905">
    <property type="entry name" value="FAD/NAD(P)-binding domain"/>
    <property type="match status" value="1"/>
</dbReference>
<sequence>MKIIIVGGGIAGLSTFLHLRKHFPHDSGHDITVYESHRPRSKTSSSSSQYHPNQSVDLDALAESTAIVGGGLGIAPNGMRVLRDLDLDLHDRVIAQGFPAEKFIFKGANGWTLGTQSTSDKAVRAETEAEEVCVASSRHGLWQTLRLYVVEKYGGDVIKHRRVLKVRPNYTRNPQPLQVQLLDEQGTEKVEFADLVIGADGVKSVVQESLFGYDERYKPVYSGQSGVGGFHSTTIPSIVADSKAMVFEFGGNGFFGYSSGGPISEKQLMWWSTFETSSLLDIRDVDPRDIKYALIERHKHWKDPIVQDTIINADVESIYPTWIMPELPNWGEKGVVLVGDAAHALDPTTGQGASQALEDSQTLALLLAEVFDIERHGSVHTKWAINQAIEMYYKIRSPRVKKIVERGKKLARSKASVGIVKEYFMYLFLWMLMKFPTFGKTMIGDTNQELYCWSAKEHIREALRTSQYFAEPWPGVSEVSPRLT</sequence>
<feature type="domain" description="FAD dependent oxidoreductase" evidence="6">
    <location>
        <begin position="2"/>
        <end position="53"/>
    </location>
</feature>
<dbReference type="PRINTS" id="PR00420">
    <property type="entry name" value="RNGMNOXGNASE"/>
</dbReference>
<gene>
    <name evidence="8" type="ORF">E8E12_003078</name>
</gene>
<dbReference type="AlphaFoldDB" id="A0A9P4WT21"/>
<evidence type="ECO:0008006" key="10">
    <source>
        <dbReference type="Google" id="ProtNLM"/>
    </source>
</evidence>
<dbReference type="InterPro" id="IPR006076">
    <property type="entry name" value="FAD-dep_OxRdtase"/>
</dbReference>
<evidence type="ECO:0000313" key="9">
    <source>
        <dbReference type="Proteomes" id="UP000758155"/>
    </source>
</evidence>
<dbReference type="Gene3D" id="3.50.50.60">
    <property type="entry name" value="FAD/NAD(P)-binding domain"/>
    <property type="match status" value="1"/>
</dbReference>
<dbReference type="InterPro" id="IPR050493">
    <property type="entry name" value="FAD-dep_Monooxygenase_BioMet"/>
</dbReference>
<dbReference type="InterPro" id="IPR036188">
    <property type="entry name" value="FAD/NAD-bd_sf"/>
</dbReference>
<keyword evidence="5" id="KW-0503">Monooxygenase</keyword>
<evidence type="ECO:0000259" key="6">
    <source>
        <dbReference type="Pfam" id="PF01266"/>
    </source>
</evidence>
<evidence type="ECO:0000256" key="5">
    <source>
        <dbReference type="ARBA" id="ARBA00023033"/>
    </source>
</evidence>
<proteinExistence type="inferred from homology"/>
<keyword evidence="3" id="KW-0274">FAD</keyword>
<dbReference type="GO" id="GO:0071949">
    <property type="term" value="F:FAD binding"/>
    <property type="evidence" value="ECO:0007669"/>
    <property type="project" value="InterPro"/>
</dbReference>
<evidence type="ECO:0000256" key="3">
    <source>
        <dbReference type="ARBA" id="ARBA00022827"/>
    </source>
</evidence>
<dbReference type="Pfam" id="PF01266">
    <property type="entry name" value="DAO"/>
    <property type="match status" value="1"/>
</dbReference>
<dbReference type="PANTHER" id="PTHR13789:SF309">
    <property type="entry name" value="PUTATIVE (AFU_ORTHOLOGUE AFUA_6G14510)-RELATED"/>
    <property type="match status" value="1"/>
</dbReference>
<dbReference type="InterPro" id="IPR002938">
    <property type="entry name" value="FAD-bd"/>
</dbReference>
<dbReference type="Proteomes" id="UP000758155">
    <property type="component" value="Unassembled WGS sequence"/>
</dbReference>
<dbReference type="PANTHER" id="PTHR13789">
    <property type="entry name" value="MONOOXYGENASE"/>
    <property type="match status" value="1"/>
</dbReference>
<reference evidence="8" key="1">
    <citation type="submission" date="2019-04" db="EMBL/GenBank/DDBJ databases">
        <title>Sequencing of skin fungus with MAO and IRED activity.</title>
        <authorList>
            <person name="Marsaioli A.J."/>
            <person name="Bonatto J.M.C."/>
            <person name="Reis Junior O."/>
        </authorList>
    </citation>
    <scope>NUCLEOTIDE SEQUENCE</scope>
    <source>
        <strain evidence="8">28M1</strain>
    </source>
</reference>
<comment type="similarity">
    <text evidence="1">Belongs to the paxM FAD-dependent monooxygenase family.</text>
</comment>